<keyword evidence="2" id="KW-1133">Transmembrane helix</keyword>
<name>A0ABT9TSW3_PAENI</name>
<reference evidence="3 4" key="1">
    <citation type="submission" date="2023-07" db="EMBL/GenBank/DDBJ databases">
        <title>Sorghum-associated microbial communities from plants grown in Nebraska, USA.</title>
        <authorList>
            <person name="Schachtman D."/>
        </authorList>
    </citation>
    <scope>NUCLEOTIDE SEQUENCE [LARGE SCALE GENOMIC DNA]</scope>
    <source>
        <strain evidence="3 4">CC523</strain>
    </source>
</reference>
<proteinExistence type="predicted"/>
<evidence type="ECO:0000313" key="3">
    <source>
        <dbReference type="EMBL" id="MDQ0103622.1"/>
    </source>
</evidence>
<keyword evidence="4" id="KW-1185">Reference proteome</keyword>
<comment type="caution">
    <text evidence="3">The sequence shown here is derived from an EMBL/GenBank/DDBJ whole genome shotgun (WGS) entry which is preliminary data.</text>
</comment>
<evidence type="ECO:0000256" key="1">
    <source>
        <dbReference type="SAM" id="MobiDB-lite"/>
    </source>
</evidence>
<feature type="transmembrane region" description="Helical" evidence="2">
    <location>
        <begin position="93"/>
        <end position="113"/>
    </location>
</feature>
<sequence length="195" mass="21181">MTEQAQVPAGKKSNLGAKIILVLVFLLVAVAAWFILGAILPRWWSDVIAGQIRRDLGASVLVGMFYGFVFTFIPLLVAWQATRKAVRWPWKTAIVLLAVAIATPNLLTAGIVFGSTESAHAGQRTLSVDAGFFTTWTAISAVAAVVAFIAVTVMWSIWRRRGKQMKALKQAENERIKAAGNRNAEPEPQNPAPTP</sequence>
<protein>
    <submittedName>
        <fullName evidence="3">Preprotein translocase subunit SecG</fullName>
    </submittedName>
</protein>
<evidence type="ECO:0000256" key="2">
    <source>
        <dbReference type="SAM" id="Phobius"/>
    </source>
</evidence>
<dbReference type="RefSeq" id="WP_306878894.1">
    <property type="nucleotide sequence ID" value="NZ_JAUSSW010000010.1"/>
</dbReference>
<dbReference type="Proteomes" id="UP001244563">
    <property type="component" value="Unassembled WGS sequence"/>
</dbReference>
<feature type="transmembrane region" description="Helical" evidence="2">
    <location>
        <begin position="133"/>
        <end position="158"/>
    </location>
</feature>
<feature type="region of interest" description="Disordered" evidence="1">
    <location>
        <begin position="169"/>
        <end position="195"/>
    </location>
</feature>
<keyword evidence="2" id="KW-0812">Transmembrane</keyword>
<accession>A0ABT9TSW3</accession>
<feature type="transmembrane region" description="Helical" evidence="2">
    <location>
        <begin position="20"/>
        <end position="44"/>
    </location>
</feature>
<feature type="transmembrane region" description="Helical" evidence="2">
    <location>
        <begin position="56"/>
        <end position="81"/>
    </location>
</feature>
<gene>
    <name evidence="3" type="ORF">J2T10_003287</name>
</gene>
<dbReference type="EMBL" id="JAUSSW010000010">
    <property type="protein sequence ID" value="MDQ0103622.1"/>
    <property type="molecule type" value="Genomic_DNA"/>
</dbReference>
<keyword evidence="2" id="KW-0472">Membrane</keyword>
<evidence type="ECO:0000313" key="4">
    <source>
        <dbReference type="Proteomes" id="UP001244563"/>
    </source>
</evidence>
<organism evidence="3 4">
    <name type="scientific">Paenarthrobacter nicotinovorans</name>
    <name type="common">Arthrobacter nicotinovorans</name>
    <dbReference type="NCBI Taxonomy" id="29320"/>
    <lineage>
        <taxon>Bacteria</taxon>
        <taxon>Bacillati</taxon>
        <taxon>Actinomycetota</taxon>
        <taxon>Actinomycetes</taxon>
        <taxon>Micrococcales</taxon>
        <taxon>Micrococcaceae</taxon>
        <taxon>Paenarthrobacter</taxon>
    </lineage>
</organism>